<feature type="chain" id="PRO_5039050676" evidence="1">
    <location>
        <begin position="21"/>
        <end position="441"/>
    </location>
</feature>
<dbReference type="InterPro" id="IPR011043">
    <property type="entry name" value="Gal_Oxase/kelch_b-propeller"/>
</dbReference>
<reference evidence="2" key="1">
    <citation type="submission" date="2020-10" db="EMBL/GenBank/DDBJ databases">
        <authorList>
            <person name="Gilroy R."/>
        </authorList>
    </citation>
    <scope>NUCLEOTIDE SEQUENCE</scope>
    <source>
        <strain evidence="2">G3-3990</strain>
    </source>
</reference>
<evidence type="ECO:0000256" key="1">
    <source>
        <dbReference type="SAM" id="SignalP"/>
    </source>
</evidence>
<organism evidence="2 3">
    <name type="scientific">Candidatus Gallipaludibacter merdavium</name>
    <dbReference type="NCBI Taxonomy" id="2840839"/>
    <lineage>
        <taxon>Bacteria</taxon>
        <taxon>Pseudomonadati</taxon>
        <taxon>Bacteroidota</taxon>
        <taxon>Bacteroidia</taxon>
        <taxon>Bacteroidales</taxon>
        <taxon>Candidatus Gallipaludibacter</taxon>
    </lineage>
</organism>
<sequence length="441" mass="49521">MKRIFSIFLNICFFCSLSLAQDYTQLYIIGGATANGWDNNNAQKMTLVSSNTENAIFTWTGQLSASDFKFINAGGTFWPCFNATSENEIVVLGQTHNLAYHTTEIDDYKFVIQNSGLYTITVDMRQLTMVVESVNLDELPENLWICGSAIPNGTAQLIKGYDGTFFLYGGSLQNGDVKIMDTPAPEPYTTYYIPYQEAIDITGNSRYVTTNDNNAAGWEVLVDDPAYKIRIDLIQKRVSAQVFLPSQKLYIIGGATEAGWDTEKAILLSNENQPIGTYVFEGELKIRNENVEPNAFKFLGQKTWDPYSIHAISENAPILTASYIGERSTVHTFPDYKWTIDEDKQGHYTITVNLLNETIEAQYNGEESSLSTPNEATISINGHDGLHIWSTNGQTIDTLHIYDLSGRLVIHERQFTDLHLPLEKGIYIISLNSITYKTIVY</sequence>
<dbReference type="Proteomes" id="UP000823641">
    <property type="component" value="Unassembled WGS sequence"/>
</dbReference>
<dbReference type="Gene3D" id="2.60.40.3620">
    <property type="match status" value="2"/>
</dbReference>
<proteinExistence type="predicted"/>
<name>A0A9D9HTL6_9BACT</name>
<dbReference type="GO" id="GO:2001070">
    <property type="term" value="F:starch binding"/>
    <property type="evidence" value="ECO:0007669"/>
    <property type="project" value="InterPro"/>
</dbReference>
<evidence type="ECO:0000313" key="3">
    <source>
        <dbReference type="Proteomes" id="UP000823641"/>
    </source>
</evidence>
<dbReference type="EMBL" id="JADIMG010000049">
    <property type="protein sequence ID" value="MBO8459658.1"/>
    <property type="molecule type" value="Genomic_DNA"/>
</dbReference>
<dbReference type="GO" id="GO:0019867">
    <property type="term" value="C:outer membrane"/>
    <property type="evidence" value="ECO:0007669"/>
    <property type="project" value="InterPro"/>
</dbReference>
<feature type="signal peptide" evidence="1">
    <location>
        <begin position="1"/>
        <end position="20"/>
    </location>
</feature>
<gene>
    <name evidence="2" type="ORF">IAA73_04910</name>
</gene>
<accession>A0A9D9HTL6</accession>
<reference evidence="2" key="2">
    <citation type="journal article" date="2021" name="PeerJ">
        <title>Extensive microbial diversity within the chicken gut microbiome revealed by metagenomics and culture.</title>
        <authorList>
            <person name="Gilroy R."/>
            <person name="Ravi A."/>
            <person name="Getino M."/>
            <person name="Pursley I."/>
            <person name="Horton D.L."/>
            <person name="Alikhan N.F."/>
            <person name="Baker D."/>
            <person name="Gharbi K."/>
            <person name="Hall N."/>
            <person name="Watson M."/>
            <person name="Adriaenssens E.M."/>
            <person name="Foster-Nyarko E."/>
            <person name="Jarju S."/>
            <person name="Secka A."/>
            <person name="Antonio M."/>
            <person name="Oren A."/>
            <person name="Chaudhuri R.R."/>
            <person name="La Ragione R."/>
            <person name="Hildebrand F."/>
            <person name="Pallen M.J."/>
        </authorList>
    </citation>
    <scope>NUCLEOTIDE SEQUENCE</scope>
    <source>
        <strain evidence="2">G3-3990</strain>
    </source>
</reference>
<evidence type="ECO:0000313" key="2">
    <source>
        <dbReference type="EMBL" id="MBO8459658.1"/>
    </source>
</evidence>
<keyword evidence="1" id="KW-0732">Signal</keyword>
<comment type="caution">
    <text evidence="2">The sequence shown here is derived from an EMBL/GenBank/DDBJ whole genome shotgun (WGS) entry which is preliminary data.</text>
</comment>
<dbReference type="AlphaFoldDB" id="A0A9D9HTL6"/>
<dbReference type="SUPFAM" id="SSF50965">
    <property type="entry name" value="Galactose oxidase, central domain"/>
    <property type="match status" value="1"/>
</dbReference>
<protein>
    <submittedName>
        <fullName evidence="2">SusF/SusE family outer membrane protein</fullName>
    </submittedName>
</protein>